<evidence type="ECO:0000256" key="3">
    <source>
        <dbReference type="ARBA" id="ARBA00022896"/>
    </source>
</evidence>
<protein>
    <submittedName>
        <fullName evidence="8">2OG-Fe(II) oxygenase</fullName>
    </submittedName>
</protein>
<keyword evidence="9" id="KW-1185">Reference proteome</keyword>
<keyword evidence="5" id="KW-0560">Oxidoreductase</keyword>
<evidence type="ECO:0000256" key="6">
    <source>
        <dbReference type="ARBA" id="ARBA00023004"/>
    </source>
</evidence>
<gene>
    <name evidence="8" type="ORF">ACFQVC_09725</name>
</gene>
<reference evidence="9" key="1">
    <citation type="journal article" date="2019" name="Int. J. Syst. Evol. Microbiol.">
        <title>The Global Catalogue of Microorganisms (GCM) 10K type strain sequencing project: providing services to taxonomists for standard genome sequencing and annotation.</title>
        <authorList>
            <consortium name="The Broad Institute Genomics Platform"/>
            <consortium name="The Broad Institute Genome Sequencing Center for Infectious Disease"/>
            <person name="Wu L."/>
            <person name="Ma J."/>
        </authorList>
    </citation>
    <scope>NUCLEOTIDE SEQUENCE [LARGE SCALE GENOMIC DNA]</scope>
    <source>
        <strain evidence="9">SYNS20</strain>
    </source>
</reference>
<dbReference type="RefSeq" id="WP_381828957.1">
    <property type="nucleotide sequence ID" value="NZ_JBHTCF010000003.1"/>
</dbReference>
<evidence type="ECO:0000256" key="5">
    <source>
        <dbReference type="ARBA" id="ARBA00023002"/>
    </source>
</evidence>
<dbReference type="Pfam" id="PF13640">
    <property type="entry name" value="2OG-FeII_Oxy_3"/>
    <property type="match status" value="1"/>
</dbReference>
<keyword evidence="3" id="KW-0847">Vitamin C</keyword>
<evidence type="ECO:0000256" key="2">
    <source>
        <dbReference type="ARBA" id="ARBA00022723"/>
    </source>
</evidence>
<evidence type="ECO:0000256" key="1">
    <source>
        <dbReference type="ARBA" id="ARBA00001961"/>
    </source>
</evidence>
<accession>A0ABW2JEM8</accession>
<comment type="caution">
    <text evidence="8">The sequence shown here is derived from an EMBL/GenBank/DDBJ whole genome shotgun (WGS) entry which is preliminary data.</text>
</comment>
<keyword evidence="2" id="KW-0479">Metal-binding</keyword>
<dbReference type="InterPro" id="IPR006620">
    <property type="entry name" value="Pro_4_hyd_alph"/>
</dbReference>
<feature type="domain" description="Fe2OG dioxygenase" evidence="7">
    <location>
        <begin position="141"/>
        <end position="243"/>
    </location>
</feature>
<sequence length="243" mass="26151">MPTMDTDAQHSDTLYTDVQHTDTPYTEAPGADAPPTDTLHAPLLDGLANTRLRSAPWRYAWLDRAVAPAFAAGLAAAFPSDRLDRLDRSERRTGDKTYRLGTHGIDLGDRAQWPGGPWPQLLATLACPAYTTAVARLTGVDLSGARLAVSLWEYGSGDWLAPHVDKADKLVTQILYLSAGWTEEHGGRLLVLDGPDTARTVAAHAPLPGSSAVLVRSRTSWHAVESPASAAPPRRSLTATFLR</sequence>
<dbReference type="InterPro" id="IPR005123">
    <property type="entry name" value="Oxoglu/Fe-dep_dioxygenase_dom"/>
</dbReference>
<keyword evidence="6" id="KW-0408">Iron</keyword>
<name>A0ABW2JEM8_9ACTN</name>
<dbReference type="SMART" id="SM00702">
    <property type="entry name" value="P4Hc"/>
    <property type="match status" value="1"/>
</dbReference>
<dbReference type="InterPro" id="IPR044862">
    <property type="entry name" value="Pro_4_hyd_alph_FE2OG_OXY"/>
</dbReference>
<dbReference type="EMBL" id="JBHTCF010000003">
    <property type="protein sequence ID" value="MFC7304489.1"/>
    <property type="molecule type" value="Genomic_DNA"/>
</dbReference>
<organism evidence="8 9">
    <name type="scientific">Streptomyces monticola</name>
    <dbReference type="NCBI Taxonomy" id="2666263"/>
    <lineage>
        <taxon>Bacteria</taxon>
        <taxon>Bacillati</taxon>
        <taxon>Actinomycetota</taxon>
        <taxon>Actinomycetes</taxon>
        <taxon>Kitasatosporales</taxon>
        <taxon>Streptomycetaceae</taxon>
        <taxon>Streptomyces</taxon>
    </lineage>
</organism>
<evidence type="ECO:0000259" key="7">
    <source>
        <dbReference type="PROSITE" id="PS51471"/>
    </source>
</evidence>
<dbReference type="PROSITE" id="PS51471">
    <property type="entry name" value="FE2OG_OXY"/>
    <property type="match status" value="1"/>
</dbReference>
<proteinExistence type="predicted"/>
<evidence type="ECO:0000256" key="4">
    <source>
        <dbReference type="ARBA" id="ARBA00022964"/>
    </source>
</evidence>
<evidence type="ECO:0000313" key="8">
    <source>
        <dbReference type="EMBL" id="MFC7304489.1"/>
    </source>
</evidence>
<keyword evidence="4" id="KW-0223">Dioxygenase</keyword>
<dbReference type="Proteomes" id="UP001596523">
    <property type="component" value="Unassembled WGS sequence"/>
</dbReference>
<evidence type="ECO:0000313" key="9">
    <source>
        <dbReference type="Proteomes" id="UP001596523"/>
    </source>
</evidence>
<comment type="cofactor">
    <cofactor evidence="1">
        <name>L-ascorbate</name>
        <dbReference type="ChEBI" id="CHEBI:38290"/>
    </cofactor>
</comment>
<dbReference type="Gene3D" id="2.60.120.620">
    <property type="entry name" value="q2cbj1_9rhob like domain"/>
    <property type="match status" value="1"/>
</dbReference>